<dbReference type="SUPFAM" id="SSF48498">
    <property type="entry name" value="Tetracyclin repressor-like, C-terminal domain"/>
    <property type="match status" value="1"/>
</dbReference>
<sequence>MAARPKAWPTGQDDKPGPDGRTRTAGTGSGAGIGGGRDVSLVQEARRRRVLEAAIDLLAEVGWERTTMAAIARRAKISKGLISYHFSGKDEVLTQVVETIVSEVFLRGSERMQPRIAAETTARGMLRAYIESNLEFVAEHWREMRALSEILPNLRDEEGRLRYDVTAEEPIIAATAAMLEHGQRTGEFRDFDAHAVAFSLRRAIDAAAHRLAADPTFDIAHYASEIADLYDQGCRA</sequence>
<evidence type="ECO:0000256" key="5">
    <source>
        <dbReference type="SAM" id="MobiDB-lite"/>
    </source>
</evidence>
<feature type="region of interest" description="Disordered" evidence="5">
    <location>
        <begin position="1"/>
        <end position="37"/>
    </location>
</feature>
<evidence type="ECO:0000313" key="8">
    <source>
        <dbReference type="Proteomes" id="UP000265768"/>
    </source>
</evidence>
<dbReference type="Gene3D" id="1.10.10.60">
    <property type="entry name" value="Homeodomain-like"/>
    <property type="match status" value="1"/>
</dbReference>
<dbReference type="GO" id="GO:0000976">
    <property type="term" value="F:transcription cis-regulatory region binding"/>
    <property type="evidence" value="ECO:0007669"/>
    <property type="project" value="TreeGrafter"/>
</dbReference>
<dbReference type="Proteomes" id="UP000265768">
    <property type="component" value="Unassembled WGS sequence"/>
</dbReference>
<keyword evidence="2 4" id="KW-0238">DNA-binding</keyword>
<feature type="domain" description="HTH tetR-type" evidence="6">
    <location>
        <begin position="44"/>
        <end position="104"/>
    </location>
</feature>
<feature type="compositionally biased region" description="Gly residues" evidence="5">
    <location>
        <begin position="27"/>
        <end position="37"/>
    </location>
</feature>
<organism evidence="7 8">
    <name type="scientific">Bailinhaonella thermotolerans</name>
    <dbReference type="NCBI Taxonomy" id="1070861"/>
    <lineage>
        <taxon>Bacteria</taxon>
        <taxon>Bacillati</taxon>
        <taxon>Actinomycetota</taxon>
        <taxon>Actinomycetes</taxon>
        <taxon>Streptosporangiales</taxon>
        <taxon>Streptosporangiaceae</taxon>
        <taxon>Bailinhaonella</taxon>
    </lineage>
</organism>
<dbReference type="PRINTS" id="PR00455">
    <property type="entry name" value="HTHTETR"/>
</dbReference>
<keyword evidence="1" id="KW-0805">Transcription regulation</keyword>
<comment type="caution">
    <text evidence="7">The sequence shown here is derived from an EMBL/GenBank/DDBJ whole genome shotgun (WGS) entry which is preliminary data.</text>
</comment>
<dbReference type="SUPFAM" id="SSF46689">
    <property type="entry name" value="Homeodomain-like"/>
    <property type="match status" value="1"/>
</dbReference>
<accession>A0A3A4A9R1</accession>
<dbReference type="InterPro" id="IPR009057">
    <property type="entry name" value="Homeodomain-like_sf"/>
</dbReference>
<keyword evidence="3" id="KW-0804">Transcription</keyword>
<dbReference type="PANTHER" id="PTHR30055">
    <property type="entry name" value="HTH-TYPE TRANSCRIPTIONAL REGULATOR RUTR"/>
    <property type="match status" value="1"/>
</dbReference>
<dbReference type="AlphaFoldDB" id="A0A3A4A9R1"/>
<proteinExistence type="predicted"/>
<feature type="compositionally biased region" description="Basic and acidic residues" evidence="5">
    <location>
        <begin position="12"/>
        <end position="22"/>
    </location>
</feature>
<feature type="DNA-binding region" description="H-T-H motif" evidence="4">
    <location>
        <begin position="67"/>
        <end position="86"/>
    </location>
</feature>
<reference evidence="7 8" key="1">
    <citation type="submission" date="2018-09" db="EMBL/GenBank/DDBJ databases">
        <title>YIM 75507 draft genome.</title>
        <authorList>
            <person name="Tang S."/>
            <person name="Feng Y."/>
        </authorList>
    </citation>
    <scope>NUCLEOTIDE SEQUENCE [LARGE SCALE GENOMIC DNA]</scope>
    <source>
        <strain evidence="7 8">YIM 75507</strain>
    </source>
</reference>
<keyword evidence="8" id="KW-1185">Reference proteome</keyword>
<evidence type="ECO:0000256" key="2">
    <source>
        <dbReference type="ARBA" id="ARBA00023125"/>
    </source>
</evidence>
<dbReference type="InterPro" id="IPR050109">
    <property type="entry name" value="HTH-type_TetR-like_transc_reg"/>
</dbReference>
<protein>
    <submittedName>
        <fullName evidence="7">TetR family transcriptional regulator</fullName>
    </submittedName>
</protein>
<name>A0A3A4A9R1_9ACTN</name>
<dbReference type="GO" id="GO:0003700">
    <property type="term" value="F:DNA-binding transcription factor activity"/>
    <property type="evidence" value="ECO:0007669"/>
    <property type="project" value="TreeGrafter"/>
</dbReference>
<evidence type="ECO:0000313" key="7">
    <source>
        <dbReference type="EMBL" id="RJL22066.1"/>
    </source>
</evidence>
<evidence type="ECO:0000256" key="1">
    <source>
        <dbReference type="ARBA" id="ARBA00023015"/>
    </source>
</evidence>
<gene>
    <name evidence="7" type="ORF">D5H75_36330</name>
</gene>
<evidence type="ECO:0000259" key="6">
    <source>
        <dbReference type="PROSITE" id="PS50977"/>
    </source>
</evidence>
<dbReference type="EMBL" id="QZEY01000023">
    <property type="protein sequence ID" value="RJL22066.1"/>
    <property type="molecule type" value="Genomic_DNA"/>
</dbReference>
<dbReference type="OrthoDB" id="9806334at2"/>
<dbReference type="PROSITE" id="PS50977">
    <property type="entry name" value="HTH_TETR_2"/>
    <property type="match status" value="1"/>
</dbReference>
<evidence type="ECO:0000256" key="4">
    <source>
        <dbReference type="PROSITE-ProRule" id="PRU00335"/>
    </source>
</evidence>
<dbReference type="Gene3D" id="1.10.357.10">
    <property type="entry name" value="Tetracycline Repressor, domain 2"/>
    <property type="match status" value="1"/>
</dbReference>
<dbReference type="InterPro" id="IPR036271">
    <property type="entry name" value="Tet_transcr_reg_TetR-rel_C_sf"/>
</dbReference>
<evidence type="ECO:0000256" key="3">
    <source>
        <dbReference type="ARBA" id="ARBA00023163"/>
    </source>
</evidence>
<dbReference type="Pfam" id="PF00440">
    <property type="entry name" value="TetR_N"/>
    <property type="match status" value="1"/>
</dbReference>
<dbReference type="InterPro" id="IPR001647">
    <property type="entry name" value="HTH_TetR"/>
</dbReference>
<dbReference type="PANTHER" id="PTHR30055:SF234">
    <property type="entry name" value="HTH-TYPE TRANSCRIPTIONAL REGULATOR BETI"/>
    <property type="match status" value="1"/>
</dbReference>